<dbReference type="PANTHER" id="PTHR39583">
    <property type="entry name" value="TYPE II SECRETION SYSTEM PROTEIN J-RELATED"/>
    <property type="match status" value="1"/>
</dbReference>
<keyword evidence="4" id="KW-1133">Transmembrane helix</keyword>
<proteinExistence type="predicted"/>
<evidence type="ECO:0000256" key="1">
    <source>
        <dbReference type="ARBA" id="ARBA00004167"/>
    </source>
</evidence>
<dbReference type="Pfam" id="PF07963">
    <property type="entry name" value="N_methyl"/>
    <property type="match status" value="1"/>
</dbReference>
<dbReference type="NCBIfam" id="TIGR02532">
    <property type="entry name" value="IV_pilin_GFxxxE"/>
    <property type="match status" value="1"/>
</dbReference>
<comment type="subcellular location">
    <subcellularLocation>
        <location evidence="1">Membrane</location>
        <topology evidence="1">Single-pass membrane protein</topology>
    </subcellularLocation>
</comment>
<protein>
    <recommendedName>
        <fullName evidence="7">Prepilin peptidase dependent protein B</fullName>
    </recommendedName>
</protein>
<keyword evidence="5" id="KW-0472">Membrane</keyword>
<evidence type="ECO:0000256" key="5">
    <source>
        <dbReference type="ARBA" id="ARBA00023136"/>
    </source>
</evidence>
<keyword evidence="3" id="KW-0812">Transmembrane</keyword>
<evidence type="ECO:0000256" key="2">
    <source>
        <dbReference type="ARBA" id="ARBA00022481"/>
    </source>
</evidence>
<accession>A0A6N2XHI9</accession>
<dbReference type="NCBIfam" id="NF007848">
    <property type="entry name" value="PRK10557.1"/>
    <property type="match status" value="1"/>
</dbReference>
<dbReference type="InterPro" id="IPR012902">
    <property type="entry name" value="N_methyl_site"/>
</dbReference>
<evidence type="ECO:0000256" key="4">
    <source>
        <dbReference type="ARBA" id="ARBA00022989"/>
    </source>
</evidence>
<reference evidence="6" key="1">
    <citation type="submission" date="2019-11" db="EMBL/GenBank/DDBJ databases">
        <authorList>
            <person name="Feng L."/>
        </authorList>
    </citation>
    <scope>NUCLEOTIDE SEQUENCE</scope>
    <source>
        <strain evidence="6">CAmalonaticusLFYP1</strain>
    </source>
</reference>
<dbReference type="PANTHER" id="PTHR39583:SF3">
    <property type="entry name" value="PREPILIN PEPTIDASE-DEPENDENT PROTEIN B"/>
    <property type="match status" value="1"/>
</dbReference>
<organism evidence="6">
    <name type="scientific">Citrobacter amalonaticus</name>
    <dbReference type="NCBI Taxonomy" id="35703"/>
    <lineage>
        <taxon>Bacteria</taxon>
        <taxon>Pseudomonadati</taxon>
        <taxon>Pseudomonadota</taxon>
        <taxon>Gammaproteobacteria</taxon>
        <taxon>Enterobacterales</taxon>
        <taxon>Enterobacteriaceae</taxon>
        <taxon>Citrobacter</taxon>
    </lineage>
</organism>
<dbReference type="GO" id="GO:0016020">
    <property type="term" value="C:membrane"/>
    <property type="evidence" value="ECO:0007669"/>
    <property type="project" value="UniProtKB-SubCell"/>
</dbReference>
<name>A0A6N2XHI9_CITAM</name>
<sequence length="267" mass="29791">MVSCQFDSLTKYLYAALGVRFCAALARCRARRDYSFTDVLWSAQYRVAGEYPTEKFDRRMASSGFTVGTHPLVRARRYPGLSVSERGFSLLEVLIAMAISSVLLLGAARFLPALQRDILQQTRRLALEDDMWQRVYTIAKHLQRAGYCHGSCSGDGVNITNAGQCVIVQWDANANGVWESEPVKEAEQTGFRLNDNVLETQRGAKTCSGKGWDKMTDPDVVHITAFEVVPQDIAGFTPELTIHLRGISRRDPQTVVDARYSVTGFNL</sequence>
<gene>
    <name evidence="6" type="ORF">CALFYP1_01201</name>
</gene>
<evidence type="ECO:0000256" key="3">
    <source>
        <dbReference type="ARBA" id="ARBA00022692"/>
    </source>
</evidence>
<evidence type="ECO:0000313" key="6">
    <source>
        <dbReference type="EMBL" id="VYT53851.1"/>
    </source>
</evidence>
<dbReference type="InterPro" id="IPR051621">
    <property type="entry name" value="T2SS_protein_J"/>
</dbReference>
<dbReference type="AlphaFoldDB" id="A0A6N2XHI9"/>
<dbReference type="EMBL" id="CACRTI010000020">
    <property type="protein sequence ID" value="VYT53851.1"/>
    <property type="molecule type" value="Genomic_DNA"/>
</dbReference>
<evidence type="ECO:0008006" key="7">
    <source>
        <dbReference type="Google" id="ProtNLM"/>
    </source>
</evidence>
<dbReference type="GO" id="GO:0015628">
    <property type="term" value="P:protein secretion by the type II secretion system"/>
    <property type="evidence" value="ECO:0007669"/>
    <property type="project" value="TreeGrafter"/>
</dbReference>
<keyword evidence="2" id="KW-0488">Methylation</keyword>
<dbReference type="PROSITE" id="PS00409">
    <property type="entry name" value="PROKAR_NTER_METHYL"/>
    <property type="match status" value="1"/>
</dbReference>